<dbReference type="EMBL" id="CAUOFW020005035">
    <property type="protein sequence ID" value="CAK9168204.1"/>
    <property type="molecule type" value="Genomic_DNA"/>
</dbReference>
<accession>A0ABC8TFT0</accession>
<comment type="caution">
    <text evidence="1">The sequence shown here is derived from an EMBL/GenBank/DDBJ whole genome shotgun (WGS) entry which is preliminary data.</text>
</comment>
<evidence type="ECO:0000313" key="2">
    <source>
        <dbReference type="Proteomes" id="UP001642360"/>
    </source>
</evidence>
<name>A0ABC8TFT0_9AQUA</name>
<organism evidence="1 2">
    <name type="scientific">Ilex paraguariensis</name>
    <name type="common">yerba mate</name>
    <dbReference type="NCBI Taxonomy" id="185542"/>
    <lineage>
        <taxon>Eukaryota</taxon>
        <taxon>Viridiplantae</taxon>
        <taxon>Streptophyta</taxon>
        <taxon>Embryophyta</taxon>
        <taxon>Tracheophyta</taxon>
        <taxon>Spermatophyta</taxon>
        <taxon>Magnoliopsida</taxon>
        <taxon>eudicotyledons</taxon>
        <taxon>Gunneridae</taxon>
        <taxon>Pentapetalae</taxon>
        <taxon>asterids</taxon>
        <taxon>campanulids</taxon>
        <taxon>Aquifoliales</taxon>
        <taxon>Aquifoliaceae</taxon>
        <taxon>Ilex</taxon>
    </lineage>
</organism>
<proteinExistence type="predicted"/>
<gene>
    <name evidence="1" type="ORF">ILEXP_LOCUS37547</name>
</gene>
<evidence type="ECO:0000313" key="1">
    <source>
        <dbReference type="EMBL" id="CAK9168204.1"/>
    </source>
</evidence>
<keyword evidence="2" id="KW-1185">Reference proteome</keyword>
<dbReference type="AlphaFoldDB" id="A0ABC8TFT0"/>
<dbReference type="Proteomes" id="UP001642360">
    <property type="component" value="Unassembled WGS sequence"/>
</dbReference>
<feature type="non-terminal residue" evidence="1">
    <location>
        <position position="62"/>
    </location>
</feature>
<protein>
    <submittedName>
        <fullName evidence="1">Uncharacterized protein</fullName>
    </submittedName>
</protein>
<sequence>MENFCFPQAPTVDVENCTPSSAGNGGVELHLDCLWGDPTREVRELEGFQWSTLDKVREKLLR</sequence>
<reference evidence="1 2" key="1">
    <citation type="submission" date="2024-02" db="EMBL/GenBank/DDBJ databases">
        <authorList>
            <person name="Vignale AGUSTIN F."/>
            <person name="Sosa J E."/>
            <person name="Modenutti C."/>
        </authorList>
    </citation>
    <scope>NUCLEOTIDE SEQUENCE [LARGE SCALE GENOMIC DNA]</scope>
</reference>